<dbReference type="InterPro" id="IPR029045">
    <property type="entry name" value="ClpP/crotonase-like_dom_sf"/>
</dbReference>
<proteinExistence type="predicted"/>
<sequence>MASIIKLRINDPSTLRKCALEGHRFTAQEAVKAGFVEQAVPEKEIMPTAFKYAEIFAKKALNRGEAFRLIKTEVHRETIIALLSNELKPGSYLSKL</sequence>
<dbReference type="Gene3D" id="3.90.226.10">
    <property type="entry name" value="2-enoyl-CoA Hydratase, Chain A, domain 1"/>
    <property type="match status" value="1"/>
</dbReference>
<dbReference type="SUPFAM" id="SSF52096">
    <property type="entry name" value="ClpP/crotonase"/>
    <property type="match status" value="1"/>
</dbReference>
<dbReference type="EMBL" id="LSSK01001858">
    <property type="protein sequence ID" value="OMH78684.1"/>
    <property type="molecule type" value="Genomic_DNA"/>
</dbReference>
<organism evidence="1 2">
    <name type="scientific">Zancudomyces culisetae</name>
    <name type="common">Gut fungus</name>
    <name type="synonym">Smittium culisetae</name>
    <dbReference type="NCBI Taxonomy" id="1213189"/>
    <lineage>
        <taxon>Eukaryota</taxon>
        <taxon>Fungi</taxon>
        <taxon>Fungi incertae sedis</taxon>
        <taxon>Zoopagomycota</taxon>
        <taxon>Kickxellomycotina</taxon>
        <taxon>Harpellomycetes</taxon>
        <taxon>Harpellales</taxon>
        <taxon>Legeriomycetaceae</taxon>
        <taxon>Zancudomyces</taxon>
    </lineage>
</organism>
<dbReference type="AlphaFoldDB" id="A0A1R1PCJ0"/>
<dbReference type="OrthoDB" id="1696280at2759"/>
<evidence type="ECO:0000313" key="1">
    <source>
        <dbReference type="EMBL" id="OMH78684.1"/>
    </source>
</evidence>
<evidence type="ECO:0000313" key="2">
    <source>
        <dbReference type="Proteomes" id="UP000188320"/>
    </source>
</evidence>
<comment type="caution">
    <text evidence="1">The sequence shown here is derived from an EMBL/GenBank/DDBJ whole genome shotgun (WGS) entry which is preliminary data.</text>
</comment>
<gene>
    <name evidence="1" type="ORF">AX774_g7917</name>
</gene>
<accession>A0A1R1PCJ0</accession>
<protein>
    <submittedName>
        <fullName evidence="1">Uncharacterized protein</fullName>
    </submittedName>
</protein>
<dbReference type="Proteomes" id="UP000188320">
    <property type="component" value="Unassembled WGS sequence"/>
</dbReference>
<reference evidence="2" key="1">
    <citation type="submission" date="2017-01" db="EMBL/GenBank/DDBJ databases">
        <authorList>
            <person name="Wang Y."/>
            <person name="White M."/>
            <person name="Kvist S."/>
            <person name="Moncalvo J.-M."/>
        </authorList>
    </citation>
    <scope>NUCLEOTIDE SEQUENCE [LARGE SCALE GENOMIC DNA]</scope>
    <source>
        <strain evidence="2">COL-18-3</strain>
    </source>
</reference>
<name>A0A1R1PCJ0_ZANCU</name>
<keyword evidence="2" id="KW-1185">Reference proteome</keyword>